<dbReference type="PROSITE" id="PS50005">
    <property type="entry name" value="TPR"/>
    <property type="match status" value="1"/>
</dbReference>
<keyword evidence="4" id="KW-1185">Reference proteome</keyword>
<dbReference type="SUPFAM" id="SSF48452">
    <property type="entry name" value="TPR-like"/>
    <property type="match status" value="1"/>
</dbReference>
<dbReference type="InterPro" id="IPR011990">
    <property type="entry name" value="TPR-like_helical_dom_sf"/>
</dbReference>
<accession>A0ABT1JY06</accession>
<proteinExistence type="predicted"/>
<evidence type="ECO:0000256" key="1">
    <source>
        <dbReference type="PROSITE-ProRule" id="PRU00339"/>
    </source>
</evidence>
<evidence type="ECO:0000313" key="4">
    <source>
        <dbReference type="Proteomes" id="UP001320766"/>
    </source>
</evidence>
<organism evidence="3 4">
    <name type="scientific">Nonomuraea roseoviolacea subsp. carminata</name>
    <dbReference type="NCBI Taxonomy" id="160689"/>
    <lineage>
        <taxon>Bacteria</taxon>
        <taxon>Bacillati</taxon>
        <taxon>Actinomycetota</taxon>
        <taxon>Actinomycetes</taxon>
        <taxon>Streptosporangiales</taxon>
        <taxon>Streptosporangiaceae</taxon>
        <taxon>Nonomuraea</taxon>
    </lineage>
</organism>
<dbReference type="RefSeq" id="WP_345023834.1">
    <property type="nucleotide sequence ID" value="NZ_BAAAVE010000012.1"/>
</dbReference>
<sequence>MGLADPRVERAEKAAERGEEHRLAGRHEAAVEEFTRALDLVPGHGYALGSRGQALNSMGHVEAALAGAELVRTVFPLGARTMVDVAETREDPPG</sequence>
<feature type="repeat" description="TPR" evidence="1">
    <location>
        <begin position="11"/>
        <end position="44"/>
    </location>
</feature>
<evidence type="ECO:0000256" key="2">
    <source>
        <dbReference type="SAM" id="MobiDB-lite"/>
    </source>
</evidence>
<feature type="region of interest" description="Disordered" evidence="2">
    <location>
        <begin position="1"/>
        <end position="26"/>
    </location>
</feature>
<dbReference type="Proteomes" id="UP001320766">
    <property type="component" value="Unassembled WGS sequence"/>
</dbReference>
<dbReference type="EMBL" id="JAMZEC010000001">
    <property type="protein sequence ID" value="MCP2346638.1"/>
    <property type="molecule type" value="Genomic_DNA"/>
</dbReference>
<reference evidence="3 4" key="1">
    <citation type="submission" date="2022-06" db="EMBL/GenBank/DDBJ databases">
        <title>Sequencing the genomes of 1000 actinobacteria strains.</title>
        <authorList>
            <person name="Klenk H.-P."/>
        </authorList>
    </citation>
    <scope>NUCLEOTIDE SEQUENCE [LARGE SCALE GENOMIC DNA]</scope>
    <source>
        <strain evidence="3 4">DSM 44170</strain>
    </source>
</reference>
<evidence type="ECO:0000313" key="3">
    <source>
        <dbReference type="EMBL" id="MCP2346638.1"/>
    </source>
</evidence>
<keyword evidence="1" id="KW-0802">TPR repeat</keyword>
<protein>
    <submittedName>
        <fullName evidence="3">Tetratricopeptide (TPR) repeat protein</fullName>
    </submittedName>
</protein>
<comment type="caution">
    <text evidence="3">The sequence shown here is derived from an EMBL/GenBank/DDBJ whole genome shotgun (WGS) entry which is preliminary data.</text>
</comment>
<name>A0ABT1JY06_9ACTN</name>
<gene>
    <name evidence="3" type="ORF">HD595_002760</name>
</gene>
<dbReference type="InterPro" id="IPR019734">
    <property type="entry name" value="TPR_rpt"/>
</dbReference>
<dbReference type="Gene3D" id="1.25.40.10">
    <property type="entry name" value="Tetratricopeptide repeat domain"/>
    <property type="match status" value="1"/>
</dbReference>